<dbReference type="EMBL" id="JBHTIS010000109">
    <property type="protein sequence ID" value="MFD1044718.1"/>
    <property type="molecule type" value="Genomic_DNA"/>
</dbReference>
<organism evidence="3 4">
    <name type="scientific">Kibdelosporangium lantanae</name>
    <dbReference type="NCBI Taxonomy" id="1497396"/>
    <lineage>
        <taxon>Bacteria</taxon>
        <taxon>Bacillati</taxon>
        <taxon>Actinomycetota</taxon>
        <taxon>Actinomycetes</taxon>
        <taxon>Pseudonocardiales</taxon>
        <taxon>Pseudonocardiaceae</taxon>
        <taxon>Kibdelosporangium</taxon>
    </lineage>
</organism>
<evidence type="ECO:0000313" key="3">
    <source>
        <dbReference type="EMBL" id="MFD1044718.1"/>
    </source>
</evidence>
<reference evidence="4" key="1">
    <citation type="journal article" date="2019" name="Int. J. Syst. Evol. Microbiol.">
        <title>The Global Catalogue of Microorganisms (GCM) 10K type strain sequencing project: providing services to taxonomists for standard genome sequencing and annotation.</title>
        <authorList>
            <consortium name="The Broad Institute Genomics Platform"/>
            <consortium name="The Broad Institute Genome Sequencing Center for Infectious Disease"/>
            <person name="Wu L."/>
            <person name="Ma J."/>
        </authorList>
    </citation>
    <scope>NUCLEOTIDE SEQUENCE [LARGE SCALE GENOMIC DNA]</scope>
    <source>
        <strain evidence="4">JCM 31486</strain>
    </source>
</reference>
<comment type="similarity">
    <text evidence="1">Belongs to the bacterial solute-binding protein SsuA/TauA family.</text>
</comment>
<dbReference type="Gene3D" id="3.40.190.10">
    <property type="entry name" value="Periplasmic binding protein-like II"/>
    <property type="match status" value="2"/>
</dbReference>
<feature type="domain" description="Solute-binding protein family 3/N-terminal" evidence="2">
    <location>
        <begin position="47"/>
        <end position="272"/>
    </location>
</feature>
<evidence type="ECO:0000259" key="2">
    <source>
        <dbReference type="SMART" id="SM00062"/>
    </source>
</evidence>
<proteinExistence type="inferred from homology"/>
<dbReference type="SUPFAM" id="SSF53850">
    <property type="entry name" value="Periplasmic binding protein-like II"/>
    <property type="match status" value="1"/>
</dbReference>
<protein>
    <submittedName>
        <fullName evidence="3">ABC transporter substrate-binding protein</fullName>
    </submittedName>
</protein>
<dbReference type="Pfam" id="PF13379">
    <property type="entry name" value="NMT1_2"/>
    <property type="match status" value="1"/>
</dbReference>
<keyword evidence="4" id="KW-1185">Reference proteome</keyword>
<dbReference type="PANTHER" id="PTHR30024">
    <property type="entry name" value="ALIPHATIC SULFONATES-BINDING PROTEIN-RELATED"/>
    <property type="match status" value="1"/>
</dbReference>
<dbReference type="InterPro" id="IPR001638">
    <property type="entry name" value="Solute-binding_3/MltF_N"/>
</dbReference>
<evidence type="ECO:0000313" key="4">
    <source>
        <dbReference type="Proteomes" id="UP001597045"/>
    </source>
</evidence>
<gene>
    <name evidence="3" type="ORF">ACFQ1S_03475</name>
</gene>
<dbReference type="Proteomes" id="UP001597045">
    <property type="component" value="Unassembled WGS sequence"/>
</dbReference>
<name>A0ABW3M2E0_9PSEU</name>
<evidence type="ECO:0000256" key="1">
    <source>
        <dbReference type="ARBA" id="ARBA00010742"/>
    </source>
</evidence>
<dbReference type="SMART" id="SM00062">
    <property type="entry name" value="PBPb"/>
    <property type="match status" value="1"/>
</dbReference>
<sequence length="314" mass="33514">MSLELSPMWRSPALPLAAVLFLLCGCSLLGGGNDDASATDGRVEKPKIKVAVLPTVETAPLQLAIKNGYFRDAGLEVDVQIAPSGQRTVEGLLGGDFDISYSTYPAFFQAQAKGVGDLKLVTDNSSAAPNTATLMVPKGSPVKSMSDLSDKTIAVTAKGTLADLMVKDTMATNLANWRSVDWREMPFPDMQAALASGKVDAAMVVEPFVTAIGEATGASVLKDLAVGPLNDFPFTGYGATKKFVNENPRTVAVFQRGMERAANEAQDNRANIEPLLPEFAKVDKSMVTIVHLPGFRTKLDANRLHRVVDLTTSR</sequence>
<accession>A0ABW3M2E0</accession>
<comment type="caution">
    <text evidence="3">The sequence shown here is derived from an EMBL/GenBank/DDBJ whole genome shotgun (WGS) entry which is preliminary data.</text>
</comment>